<evidence type="ECO:0000313" key="2">
    <source>
        <dbReference type="EMBL" id="MFC7612729.1"/>
    </source>
</evidence>
<reference evidence="3" key="1">
    <citation type="journal article" date="2019" name="Int. J. Syst. Evol. Microbiol.">
        <title>The Global Catalogue of Microorganisms (GCM) 10K type strain sequencing project: providing services to taxonomists for standard genome sequencing and annotation.</title>
        <authorList>
            <consortium name="The Broad Institute Genomics Platform"/>
            <consortium name="The Broad Institute Genome Sequencing Center for Infectious Disease"/>
            <person name="Wu L."/>
            <person name="Ma J."/>
        </authorList>
    </citation>
    <scope>NUCLEOTIDE SEQUENCE [LARGE SCALE GENOMIC DNA]</scope>
    <source>
        <strain evidence="3">JCM 17695</strain>
    </source>
</reference>
<dbReference type="Pfam" id="PF10801">
    <property type="entry name" value="DUF2537"/>
    <property type="match status" value="1"/>
</dbReference>
<keyword evidence="1" id="KW-0472">Membrane</keyword>
<feature type="transmembrane region" description="Helical" evidence="1">
    <location>
        <begin position="108"/>
        <end position="131"/>
    </location>
</feature>
<dbReference type="Proteomes" id="UP001596512">
    <property type="component" value="Unassembled WGS sequence"/>
</dbReference>
<gene>
    <name evidence="2" type="ORF">ACFQV2_02820</name>
</gene>
<sequence length="189" mass="19876">MELRARDERPVLVGDDREIDPDTLPLGADLTAELREWARVAGAVGRAEPAEREPAAAVVARRGRQLAGRVAEAMGTRVSYVDPLSGAVEEIDPAAPAEPERPAEPTPWATGLLVSAFAFTLVVFAVGTLAATLNENSALLAIGANVVVTGGMLPSVWLTRSVPIWRWVAYGVAAGIAAGWVALPFIIFG</sequence>
<feature type="transmembrane region" description="Helical" evidence="1">
    <location>
        <begin position="164"/>
        <end position="188"/>
    </location>
</feature>
<name>A0ABW2TGE7_9PSEU</name>
<comment type="caution">
    <text evidence="2">The sequence shown here is derived from an EMBL/GenBank/DDBJ whole genome shotgun (WGS) entry which is preliminary data.</text>
</comment>
<evidence type="ECO:0000256" key="1">
    <source>
        <dbReference type="SAM" id="Phobius"/>
    </source>
</evidence>
<protein>
    <submittedName>
        <fullName evidence="2">DUF2537 domain-containing protein</fullName>
    </submittedName>
</protein>
<keyword evidence="3" id="KW-1185">Reference proteome</keyword>
<evidence type="ECO:0000313" key="3">
    <source>
        <dbReference type="Proteomes" id="UP001596512"/>
    </source>
</evidence>
<dbReference type="InterPro" id="IPR024244">
    <property type="entry name" value="DUF2537"/>
</dbReference>
<accession>A0ABW2TGE7</accession>
<keyword evidence="1" id="KW-1133">Transmembrane helix</keyword>
<proteinExistence type="predicted"/>
<organism evidence="2 3">
    <name type="scientific">Actinokineospora soli</name>
    <dbReference type="NCBI Taxonomy" id="1048753"/>
    <lineage>
        <taxon>Bacteria</taxon>
        <taxon>Bacillati</taxon>
        <taxon>Actinomycetota</taxon>
        <taxon>Actinomycetes</taxon>
        <taxon>Pseudonocardiales</taxon>
        <taxon>Pseudonocardiaceae</taxon>
        <taxon>Actinokineospora</taxon>
    </lineage>
</organism>
<keyword evidence="1" id="KW-0812">Transmembrane</keyword>
<feature type="transmembrane region" description="Helical" evidence="1">
    <location>
        <begin position="138"/>
        <end position="158"/>
    </location>
</feature>
<dbReference type="EMBL" id="JBHTEY010000004">
    <property type="protein sequence ID" value="MFC7612729.1"/>
    <property type="molecule type" value="Genomic_DNA"/>
</dbReference>